<evidence type="ECO:0000256" key="9">
    <source>
        <dbReference type="ARBA" id="ARBA00031306"/>
    </source>
</evidence>
<comment type="cofactor">
    <cofactor evidence="1">
        <name>Mg(2+)</name>
        <dbReference type="ChEBI" id="CHEBI:18420"/>
    </cofactor>
</comment>
<keyword evidence="8" id="KW-0460">Magnesium</keyword>
<accession>A0A329LTK9</accession>
<dbReference type="GO" id="GO:0046872">
    <property type="term" value="F:metal ion binding"/>
    <property type="evidence" value="ECO:0007669"/>
    <property type="project" value="UniProtKB-KW"/>
</dbReference>
<evidence type="ECO:0000256" key="2">
    <source>
        <dbReference type="ARBA" id="ARBA00011955"/>
    </source>
</evidence>
<keyword evidence="6" id="KW-0479">Metal-binding</keyword>
<evidence type="ECO:0000256" key="3">
    <source>
        <dbReference type="ARBA" id="ARBA00016337"/>
    </source>
</evidence>
<evidence type="ECO:0000313" key="12">
    <source>
        <dbReference type="Proteomes" id="UP000250369"/>
    </source>
</evidence>
<dbReference type="SUPFAM" id="SSF143631">
    <property type="entry name" value="ApbE-like"/>
    <property type="match status" value="1"/>
</dbReference>
<dbReference type="PANTHER" id="PTHR30040">
    <property type="entry name" value="THIAMINE BIOSYNTHESIS LIPOPROTEIN APBE"/>
    <property type="match status" value="1"/>
</dbReference>
<comment type="catalytic activity">
    <reaction evidence="10">
        <text>L-threonyl-[protein] + FAD = FMN-L-threonyl-[protein] + AMP + H(+)</text>
        <dbReference type="Rhea" id="RHEA:36847"/>
        <dbReference type="Rhea" id="RHEA-COMP:11060"/>
        <dbReference type="Rhea" id="RHEA-COMP:11061"/>
        <dbReference type="ChEBI" id="CHEBI:15378"/>
        <dbReference type="ChEBI" id="CHEBI:30013"/>
        <dbReference type="ChEBI" id="CHEBI:57692"/>
        <dbReference type="ChEBI" id="CHEBI:74257"/>
        <dbReference type="ChEBI" id="CHEBI:456215"/>
        <dbReference type="EC" id="2.7.1.180"/>
    </reaction>
</comment>
<dbReference type="InterPro" id="IPR024932">
    <property type="entry name" value="ApbE"/>
</dbReference>
<keyword evidence="5" id="KW-0808">Transferase</keyword>
<protein>
    <recommendedName>
        <fullName evidence="3">FAD:protein FMN transferase</fullName>
        <ecNumber evidence="2">2.7.1.180</ecNumber>
    </recommendedName>
    <alternativeName>
        <fullName evidence="9">Flavin transferase</fullName>
    </alternativeName>
</protein>
<dbReference type="Proteomes" id="UP000250369">
    <property type="component" value="Unassembled WGS sequence"/>
</dbReference>
<evidence type="ECO:0000313" key="11">
    <source>
        <dbReference type="EMBL" id="RAV10480.1"/>
    </source>
</evidence>
<evidence type="ECO:0000256" key="1">
    <source>
        <dbReference type="ARBA" id="ARBA00001946"/>
    </source>
</evidence>
<dbReference type="OrthoDB" id="9778595at2"/>
<dbReference type="Pfam" id="PF02424">
    <property type="entry name" value="ApbE"/>
    <property type="match status" value="1"/>
</dbReference>
<evidence type="ECO:0000256" key="7">
    <source>
        <dbReference type="ARBA" id="ARBA00022827"/>
    </source>
</evidence>
<name>A0A329LTK9_9BACL</name>
<keyword evidence="7" id="KW-0274">FAD</keyword>
<proteinExistence type="predicted"/>
<dbReference type="InterPro" id="IPR003374">
    <property type="entry name" value="ApbE-like_sf"/>
</dbReference>
<dbReference type="RefSeq" id="WP_113036227.1">
    <property type="nucleotide sequence ID" value="NZ_QMFB01000043.1"/>
</dbReference>
<keyword evidence="4" id="KW-0285">Flavoprotein</keyword>
<sequence length="332" mass="36857">MNEAAARGASILHRFRFRAMNTNIEIGLCCGEADIRNLEMRSRGWFENVESAFSRFWPGSELCRLNRSAGRSTLVSDNMLEVLLLAESYRKETEGAFNPFLLDALRNAGYDESFERMNTRKRLSGAVAPVSKVDDHPIEIDPGMRAVRLSPDTAADLGGIAKSWAVKRLVQWLRNKRKLTQGMVNAGGDLAVWDRRKRETEPWLVAVEHPWKPDSDAGVLVMTNGAAATSSRLGRRWMTERGPMHHLIDPRTMLPSDSDTVQCTVAGPDATACEVWAKSLCILGSEEGLTLFRRKAPAYEALLFTGNKQVFLAGAAESPVGKWSGIAIDRYC</sequence>
<evidence type="ECO:0000256" key="8">
    <source>
        <dbReference type="ARBA" id="ARBA00022842"/>
    </source>
</evidence>
<dbReference type="Gene3D" id="3.10.520.10">
    <property type="entry name" value="ApbE-like domains"/>
    <property type="match status" value="1"/>
</dbReference>
<keyword evidence="12" id="KW-1185">Reference proteome</keyword>
<dbReference type="AlphaFoldDB" id="A0A329LTK9"/>
<dbReference type="PANTHER" id="PTHR30040:SF2">
    <property type="entry name" value="FAD:PROTEIN FMN TRANSFERASE"/>
    <property type="match status" value="1"/>
</dbReference>
<gene>
    <name evidence="11" type="ORF">DQG23_37810</name>
</gene>
<dbReference type="EMBL" id="QMFB01000043">
    <property type="protein sequence ID" value="RAV10480.1"/>
    <property type="molecule type" value="Genomic_DNA"/>
</dbReference>
<organism evidence="11 12">
    <name type="scientific">Paenibacillus contaminans</name>
    <dbReference type="NCBI Taxonomy" id="450362"/>
    <lineage>
        <taxon>Bacteria</taxon>
        <taxon>Bacillati</taxon>
        <taxon>Bacillota</taxon>
        <taxon>Bacilli</taxon>
        <taxon>Bacillales</taxon>
        <taxon>Paenibacillaceae</taxon>
        <taxon>Paenibacillus</taxon>
    </lineage>
</organism>
<comment type="caution">
    <text evidence="11">The sequence shown here is derived from an EMBL/GenBank/DDBJ whole genome shotgun (WGS) entry which is preliminary data.</text>
</comment>
<dbReference type="EC" id="2.7.1.180" evidence="2"/>
<evidence type="ECO:0000256" key="5">
    <source>
        <dbReference type="ARBA" id="ARBA00022679"/>
    </source>
</evidence>
<evidence type="ECO:0000256" key="10">
    <source>
        <dbReference type="ARBA" id="ARBA00048540"/>
    </source>
</evidence>
<evidence type="ECO:0000256" key="4">
    <source>
        <dbReference type="ARBA" id="ARBA00022630"/>
    </source>
</evidence>
<dbReference type="GO" id="GO:0016740">
    <property type="term" value="F:transferase activity"/>
    <property type="evidence" value="ECO:0007669"/>
    <property type="project" value="UniProtKB-KW"/>
</dbReference>
<reference evidence="11 12" key="1">
    <citation type="journal article" date="2009" name="Int. J. Syst. Evol. Microbiol.">
        <title>Paenibacillus contaminans sp. nov., isolated from a contaminated laboratory plate.</title>
        <authorList>
            <person name="Chou J.H."/>
            <person name="Lee J.H."/>
            <person name="Lin M.C."/>
            <person name="Chang P.S."/>
            <person name="Arun A.B."/>
            <person name="Young C.C."/>
            <person name="Chen W.M."/>
        </authorList>
    </citation>
    <scope>NUCLEOTIDE SEQUENCE [LARGE SCALE GENOMIC DNA]</scope>
    <source>
        <strain evidence="11 12">CKOBP-6</strain>
    </source>
</reference>
<evidence type="ECO:0000256" key="6">
    <source>
        <dbReference type="ARBA" id="ARBA00022723"/>
    </source>
</evidence>